<comment type="caution">
    <text evidence="1">The sequence shown here is derived from an EMBL/GenBank/DDBJ whole genome shotgun (WGS) entry which is preliminary data.</text>
</comment>
<dbReference type="AlphaFoldDB" id="A0AAV4IYF5"/>
<evidence type="ECO:0000313" key="1">
    <source>
        <dbReference type="EMBL" id="GFS13797.1"/>
    </source>
</evidence>
<keyword evidence="2" id="KW-1185">Reference proteome</keyword>
<sequence length="88" mass="9537">MEPDLVQAELKTLSGGTKFSPSPAATTRRSSCHCLPEDYKVSNSVISQDALIVTVPGVSDSFPDAKMRAIVHHLGHTQKCILDMRVKS</sequence>
<protein>
    <submittedName>
        <fullName evidence="1">Uncharacterized protein</fullName>
    </submittedName>
</protein>
<dbReference type="Proteomes" id="UP000762676">
    <property type="component" value="Unassembled WGS sequence"/>
</dbReference>
<dbReference type="EMBL" id="BMAT01013472">
    <property type="protein sequence ID" value="GFS13797.1"/>
    <property type="molecule type" value="Genomic_DNA"/>
</dbReference>
<evidence type="ECO:0000313" key="2">
    <source>
        <dbReference type="Proteomes" id="UP000762676"/>
    </source>
</evidence>
<organism evidence="1 2">
    <name type="scientific">Elysia marginata</name>
    <dbReference type="NCBI Taxonomy" id="1093978"/>
    <lineage>
        <taxon>Eukaryota</taxon>
        <taxon>Metazoa</taxon>
        <taxon>Spiralia</taxon>
        <taxon>Lophotrochozoa</taxon>
        <taxon>Mollusca</taxon>
        <taxon>Gastropoda</taxon>
        <taxon>Heterobranchia</taxon>
        <taxon>Euthyneura</taxon>
        <taxon>Panpulmonata</taxon>
        <taxon>Sacoglossa</taxon>
        <taxon>Placobranchoidea</taxon>
        <taxon>Plakobranchidae</taxon>
        <taxon>Elysia</taxon>
    </lineage>
</organism>
<reference evidence="1 2" key="1">
    <citation type="journal article" date="2021" name="Elife">
        <title>Chloroplast acquisition without the gene transfer in kleptoplastic sea slugs, Plakobranchus ocellatus.</title>
        <authorList>
            <person name="Maeda T."/>
            <person name="Takahashi S."/>
            <person name="Yoshida T."/>
            <person name="Shimamura S."/>
            <person name="Takaki Y."/>
            <person name="Nagai Y."/>
            <person name="Toyoda A."/>
            <person name="Suzuki Y."/>
            <person name="Arimoto A."/>
            <person name="Ishii H."/>
            <person name="Satoh N."/>
            <person name="Nishiyama T."/>
            <person name="Hasebe M."/>
            <person name="Maruyama T."/>
            <person name="Minagawa J."/>
            <person name="Obokata J."/>
            <person name="Shigenobu S."/>
        </authorList>
    </citation>
    <scope>NUCLEOTIDE SEQUENCE [LARGE SCALE GENOMIC DNA]</scope>
</reference>
<proteinExistence type="predicted"/>
<gene>
    <name evidence="1" type="ORF">ElyMa_006730900</name>
</gene>
<accession>A0AAV4IYF5</accession>
<name>A0AAV4IYF5_9GAST</name>